<dbReference type="PROSITE" id="PS50059">
    <property type="entry name" value="FKBP_PPIASE"/>
    <property type="match status" value="1"/>
</dbReference>
<evidence type="ECO:0000256" key="2">
    <source>
        <dbReference type="ARBA" id="ARBA00006577"/>
    </source>
</evidence>
<keyword evidence="5" id="KW-0413">Isomerase</keyword>
<evidence type="ECO:0000256" key="5">
    <source>
        <dbReference type="ARBA" id="ARBA00023235"/>
    </source>
</evidence>
<dbReference type="EMBL" id="UOFM01000171">
    <property type="protein sequence ID" value="VAW76306.1"/>
    <property type="molecule type" value="Genomic_DNA"/>
</dbReference>
<comment type="catalytic activity">
    <reaction evidence="1">
        <text>[protein]-peptidylproline (omega=180) = [protein]-peptidylproline (omega=0)</text>
        <dbReference type="Rhea" id="RHEA:16237"/>
        <dbReference type="Rhea" id="RHEA-COMP:10747"/>
        <dbReference type="Rhea" id="RHEA-COMP:10748"/>
        <dbReference type="ChEBI" id="CHEBI:83833"/>
        <dbReference type="ChEBI" id="CHEBI:83834"/>
        <dbReference type="EC" id="5.2.1.8"/>
    </reaction>
</comment>
<evidence type="ECO:0000256" key="3">
    <source>
        <dbReference type="ARBA" id="ARBA00013194"/>
    </source>
</evidence>
<evidence type="ECO:0000259" key="6">
    <source>
        <dbReference type="PROSITE" id="PS50059"/>
    </source>
</evidence>
<dbReference type="InterPro" id="IPR046357">
    <property type="entry name" value="PPIase_dom_sf"/>
</dbReference>
<proteinExistence type="inferred from homology"/>
<dbReference type="InterPro" id="IPR048261">
    <property type="entry name" value="SlpA/SlyD-like_ins_sf"/>
</dbReference>
<dbReference type="PANTHER" id="PTHR47861">
    <property type="entry name" value="FKBP-TYPE PEPTIDYL-PROLYL CIS-TRANS ISOMERASE SLYD"/>
    <property type="match status" value="1"/>
</dbReference>
<organism evidence="7">
    <name type="scientific">hydrothermal vent metagenome</name>
    <dbReference type="NCBI Taxonomy" id="652676"/>
    <lineage>
        <taxon>unclassified sequences</taxon>
        <taxon>metagenomes</taxon>
        <taxon>ecological metagenomes</taxon>
    </lineage>
</organism>
<protein>
    <recommendedName>
        <fullName evidence="3">peptidylprolyl isomerase</fullName>
        <ecNumber evidence="3">5.2.1.8</ecNumber>
    </recommendedName>
</protein>
<dbReference type="AlphaFoldDB" id="A0A3B0Z6J5"/>
<dbReference type="InterPro" id="IPR001179">
    <property type="entry name" value="PPIase_FKBP_dom"/>
</dbReference>
<reference evidence="7" key="1">
    <citation type="submission" date="2018-06" db="EMBL/GenBank/DDBJ databases">
        <authorList>
            <person name="Zhirakovskaya E."/>
        </authorList>
    </citation>
    <scope>NUCLEOTIDE SEQUENCE</scope>
</reference>
<evidence type="ECO:0000256" key="4">
    <source>
        <dbReference type="ARBA" id="ARBA00023110"/>
    </source>
</evidence>
<accession>A0A3B0Z6J5</accession>
<gene>
    <name evidence="7" type="ORF">MNBD_GAMMA14-832</name>
</gene>
<keyword evidence="4" id="KW-0697">Rotamase</keyword>
<name>A0A3B0Z6J5_9ZZZZ</name>
<dbReference type="Pfam" id="PF00254">
    <property type="entry name" value="FKBP_C"/>
    <property type="match status" value="1"/>
</dbReference>
<evidence type="ECO:0000313" key="7">
    <source>
        <dbReference type="EMBL" id="VAW76306.1"/>
    </source>
</evidence>
<evidence type="ECO:0000256" key="1">
    <source>
        <dbReference type="ARBA" id="ARBA00000971"/>
    </source>
</evidence>
<feature type="domain" description="PPIase FKBP-type" evidence="6">
    <location>
        <begin position="6"/>
        <end position="87"/>
    </location>
</feature>
<comment type="similarity">
    <text evidence="2">Belongs to the FKBP-type PPIase family.</text>
</comment>
<sequence>MSISTGCRVTMHYALRLADGMEADSSFGEEPATFVMGDGTLDEGLELALYGLRPGSQQTLTLIPGQAFGARREEAIQWMDRAVFPADISPEPGQIVGFSDEHEQEIPGAVLEVLDDQVKVDFNHPLAGREIIFEVEILDVEYPPLDEA</sequence>
<dbReference type="EC" id="5.2.1.8" evidence="3"/>
<dbReference type="GO" id="GO:0003755">
    <property type="term" value="F:peptidyl-prolyl cis-trans isomerase activity"/>
    <property type="evidence" value="ECO:0007669"/>
    <property type="project" value="UniProtKB-KW"/>
</dbReference>
<dbReference type="Gene3D" id="2.40.10.330">
    <property type="match status" value="1"/>
</dbReference>
<dbReference type="PANTHER" id="PTHR47861:SF4">
    <property type="entry name" value="FKBP-TYPE 16 KDA PEPTIDYL-PROLYL CIS-TRANS ISOMERASE"/>
    <property type="match status" value="1"/>
</dbReference>
<dbReference type="SUPFAM" id="SSF54534">
    <property type="entry name" value="FKBP-like"/>
    <property type="match status" value="1"/>
</dbReference>
<dbReference type="Gene3D" id="3.10.50.40">
    <property type="match status" value="1"/>
</dbReference>